<evidence type="ECO:0000313" key="4">
    <source>
        <dbReference type="Proteomes" id="UP000515512"/>
    </source>
</evidence>
<evidence type="ECO:0000259" key="2">
    <source>
        <dbReference type="Pfam" id="PF08327"/>
    </source>
</evidence>
<proteinExistence type="inferred from homology"/>
<dbReference type="Gene3D" id="3.30.530.20">
    <property type="match status" value="1"/>
</dbReference>
<organism evidence="3 4">
    <name type="scientific">Nocardia huaxiensis</name>
    <dbReference type="NCBI Taxonomy" id="2755382"/>
    <lineage>
        <taxon>Bacteria</taxon>
        <taxon>Bacillati</taxon>
        <taxon>Actinomycetota</taxon>
        <taxon>Actinomycetes</taxon>
        <taxon>Mycobacteriales</taxon>
        <taxon>Nocardiaceae</taxon>
        <taxon>Nocardia</taxon>
    </lineage>
</organism>
<dbReference type="AlphaFoldDB" id="A0A7D6VG42"/>
<comment type="similarity">
    <text evidence="1">Belongs to the AHA1 family.</text>
</comment>
<gene>
    <name evidence="3" type="ORF">H0264_16885</name>
</gene>
<dbReference type="SUPFAM" id="SSF55961">
    <property type="entry name" value="Bet v1-like"/>
    <property type="match status" value="1"/>
</dbReference>
<dbReference type="KEGG" id="nhu:H0264_16885"/>
<keyword evidence="4" id="KW-1185">Reference proteome</keyword>
<dbReference type="Proteomes" id="UP000515512">
    <property type="component" value="Chromosome"/>
</dbReference>
<accession>A0A7D6VG42</accession>
<sequence length="163" mass="18057">MTTTHVEWFVSTSRPNVFRALLDARSVRTWMVPDGMTSRIHEFDPRVGGRFRISLTYDLPDQTGKTTAHTDTFHGHFVRVVPDTEVAQVVEFETDDPNLQGEMAITYSLSDAPGGCRVVARHENLPPGLSPEDNETGFRMSLAKLAGLAEKAAAQSEMRHSGD</sequence>
<name>A0A7D6VG42_9NOCA</name>
<evidence type="ECO:0000313" key="3">
    <source>
        <dbReference type="EMBL" id="QLY33682.1"/>
    </source>
</evidence>
<evidence type="ECO:0000256" key="1">
    <source>
        <dbReference type="ARBA" id="ARBA00006817"/>
    </source>
</evidence>
<dbReference type="RefSeq" id="WP_181584846.1">
    <property type="nucleotide sequence ID" value="NZ_CP059399.1"/>
</dbReference>
<dbReference type="Pfam" id="PF08327">
    <property type="entry name" value="AHSA1"/>
    <property type="match status" value="1"/>
</dbReference>
<feature type="domain" description="Activator of Hsp90 ATPase homologue 1/2-like C-terminal" evidence="2">
    <location>
        <begin position="12"/>
        <end position="149"/>
    </location>
</feature>
<dbReference type="EMBL" id="CP059399">
    <property type="protein sequence ID" value="QLY33682.1"/>
    <property type="molecule type" value="Genomic_DNA"/>
</dbReference>
<reference evidence="3 4" key="1">
    <citation type="submission" date="2020-07" db="EMBL/GenBank/DDBJ databases">
        <authorList>
            <person name="Zhuang K."/>
            <person name="Ran Y."/>
        </authorList>
    </citation>
    <scope>NUCLEOTIDE SEQUENCE [LARGE SCALE GENOMIC DNA]</scope>
    <source>
        <strain evidence="3 4">WCH-YHL-001</strain>
    </source>
</reference>
<dbReference type="InterPro" id="IPR023393">
    <property type="entry name" value="START-like_dom_sf"/>
</dbReference>
<protein>
    <submittedName>
        <fullName evidence="3">SRPBCC domain-containing protein</fullName>
    </submittedName>
</protein>
<dbReference type="InterPro" id="IPR013538">
    <property type="entry name" value="ASHA1/2-like_C"/>
</dbReference>